<name>A0A517YW00_9BACT</name>
<protein>
    <submittedName>
        <fullName evidence="1">Uncharacterized protein</fullName>
    </submittedName>
</protein>
<dbReference type="AlphaFoldDB" id="A0A517YW00"/>
<dbReference type="EMBL" id="CP036425">
    <property type="protein sequence ID" value="QDU34404.1"/>
    <property type="molecule type" value="Genomic_DNA"/>
</dbReference>
<dbReference type="RefSeq" id="WP_145078189.1">
    <property type="nucleotide sequence ID" value="NZ_CP036425.1"/>
</dbReference>
<reference evidence="1 2" key="1">
    <citation type="submission" date="2019-02" db="EMBL/GenBank/DDBJ databases">
        <title>Deep-cultivation of Planctomycetes and their phenomic and genomic characterization uncovers novel biology.</title>
        <authorList>
            <person name="Wiegand S."/>
            <person name="Jogler M."/>
            <person name="Boedeker C."/>
            <person name="Pinto D."/>
            <person name="Vollmers J."/>
            <person name="Rivas-Marin E."/>
            <person name="Kohn T."/>
            <person name="Peeters S.H."/>
            <person name="Heuer A."/>
            <person name="Rast P."/>
            <person name="Oberbeckmann S."/>
            <person name="Bunk B."/>
            <person name="Jeske O."/>
            <person name="Meyerdierks A."/>
            <person name="Storesund J.E."/>
            <person name="Kallscheuer N."/>
            <person name="Luecker S."/>
            <person name="Lage O.M."/>
            <person name="Pohl T."/>
            <person name="Merkel B.J."/>
            <person name="Hornburger P."/>
            <person name="Mueller R.-W."/>
            <person name="Bruemmer F."/>
            <person name="Labrenz M."/>
            <person name="Spormann A.M."/>
            <person name="Op den Camp H."/>
            <person name="Overmann J."/>
            <person name="Amann R."/>
            <person name="Jetten M.S.M."/>
            <person name="Mascher T."/>
            <person name="Medema M.H."/>
            <person name="Devos D.P."/>
            <person name="Kaster A.-K."/>
            <person name="Ovreas L."/>
            <person name="Rohde M."/>
            <person name="Galperin M.Y."/>
            <person name="Jogler C."/>
        </authorList>
    </citation>
    <scope>NUCLEOTIDE SEQUENCE [LARGE SCALE GENOMIC DNA]</scope>
    <source>
        <strain evidence="1 2">KS4</strain>
    </source>
</reference>
<dbReference type="KEGG" id="pcor:KS4_24730"/>
<accession>A0A517YW00</accession>
<dbReference type="Proteomes" id="UP000317369">
    <property type="component" value="Chromosome"/>
</dbReference>
<proteinExistence type="predicted"/>
<sequence>MKKIDQIMEQASQSLVRTAYLEAEQLCLEALSLAKTQKDWGYYSRILLPLQETRRQRRMIAADGLIQLGTSETHLQMWKDEKPIGCLVVTTEEDEIEAQNMLQDARSEQRHLEILFAEVNSDATTWTIRMPSQAHIAIALPAPPPTWCDRAFPASQIPETGHNPQANGPAGWFLYASEKLGDAAIEHAIQADTPQESIALLEQALETIGDHELLHQTLMNTIQEAMRSQIL</sequence>
<gene>
    <name evidence="1" type="ORF">KS4_24730</name>
</gene>
<dbReference type="OrthoDB" id="9904514at2"/>
<evidence type="ECO:0000313" key="1">
    <source>
        <dbReference type="EMBL" id="QDU34404.1"/>
    </source>
</evidence>
<keyword evidence="2" id="KW-1185">Reference proteome</keyword>
<evidence type="ECO:0000313" key="2">
    <source>
        <dbReference type="Proteomes" id="UP000317369"/>
    </source>
</evidence>
<organism evidence="1 2">
    <name type="scientific">Poriferisphaera corsica</name>
    <dbReference type="NCBI Taxonomy" id="2528020"/>
    <lineage>
        <taxon>Bacteria</taxon>
        <taxon>Pseudomonadati</taxon>
        <taxon>Planctomycetota</taxon>
        <taxon>Phycisphaerae</taxon>
        <taxon>Phycisphaerales</taxon>
        <taxon>Phycisphaeraceae</taxon>
        <taxon>Poriferisphaera</taxon>
    </lineage>
</organism>